<proteinExistence type="predicted"/>
<sequence>MRANHLLALCVSIFCCCLCFLTVFADAASVNISSLPTCPFSRWQGEPRYCYECRWCPFRSATCCEMEDEVDMLKSVNVSGTDDWDCFITIVHFQQCGRCSPSAKQYLQQVDLDAYVQNYVWDWRNLTIRPCKQACQYIYKQCNGAKLLNGQPVIPNGIDVSKFCDPFPAFSTDDYPCYNSGSSYTWHVVPAAALVMANVLGAWRL</sequence>
<dbReference type="AlphaFoldDB" id="A0A0S4JYD8"/>
<feature type="signal peptide" evidence="1">
    <location>
        <begin position="1"/>
        <end position="27"/>
    </location>
</feature>
<reference evidence="3" key="1">
    <citation type="submission" date="2015-09" db="EMBL/GenBank/DDBJ databases">
        <authorList>
            <consortium name="Pathogen Informatics"/>
        </authorList>
    </citation>
    <scope>NUCLEOTIDE SEQUENCE [LARGE SCALE GENOMIC DNA]</scope>
    <source>
        <strain evidence="3">Lake Konstanz</strain>
    </source>
</reference>
<accession>A0A0S4JYD8</accession>
<protein>
    <submittedName>
        <fullName evidence="2">GPI-anchored surface protein, putative</fullName>
    </submittedName>
</protein>
<evidence type="ECO:0000313" key="2">
    <source>
        <dbReference type="EMBL" id="CUG94429.1"/>
    </source>
</evidence>
<dbReference type="OrthoDB" id="280291at2759"/>
<organism evidence="2 3">
    <name type="scientific">Bodo saltans</name>
    <name type="common">Flagellated protozoan</name>
    <dbReference type="NCBI Taxonomy" id="75058"/>
    <lineage>
        <taxon>Eukaryota</taxon>
        <taxon>Discoba</taxon>
        <taxon>Euglenozoa</taxon>
        <taxon>Kinetoplastea</taxon>
        <taxon>Metakinetoplastina</taxon>
        <taxon>Eubodonida</taxon>
        <taxon>Bodonidae</taxon>
        <taxon>Bodo</taxon>
    </lineage>
</organism>
<dbReference type="VEuPathDB" id="TriTrypDB:BSAL_48130"/>
<name>A0A0S4JYD8_BODSA</name>
<dbReference type="EMBL" id="CYKH01002249">
    <property type="protein sequence ID" value="CUG94429.1"/>
    <property type="molecule type" value="Genomic_DNA"/>
</dbReference>
<keyword evidence="3" id="KW-1185">Reference proteome</keyword>
<keyword evidence="1" id="KW-0732">Signal</keyword>
<dbReference type="Proteomes" id="UP000051952">
    <property type="component" value="Unassembled WGS sequence"/>
</dbReference>
<gene>
    <name evidence="2" type="ORF">BSAL_48130</name>
</gene>
<feature type="chain" id="PRO_5006622981" evidence="1">
    <location>
        <begin position="28"/>
        <end position="205"/>
    </location>
</feature>
<evidence type="ECO:0000256" key="1">
    <source>
        <dbReference type="SAM" id="SignalP"/>
    </source>
</evidence>
<evidence type="ECO:0000313" key="3">
    <source>
        <dbReference type="Proteomes" id="UP000051952"/>
    </source>
</evidence>